<protein>
    <recommendedName>
        <fullName evidence="3">Endonuclease I</fullName>
    </recommendedName>
</protein>
<dbReference type="EMBL" id="VSSQ01000455">
    <property type="protein sequence ID" value="MPL95121.1"/>
    <property type="molecule type" value="Genomic_DNA"/>
</dbReference>
<evidence type="ECO:0000256" key="1">
    <source>
        <dbReference type="SAM" id="MobiDB-lite"/>
    </source>
</evidence>
<dbReference type="InterPro" id="IPR011335">
    <property type="entry name" value="Restrct_endonuc-II-like"/>
</dbReference>
<comment type="caution">
    <text evidence="2">The sequence shown here is derived from an EMBL/GenBank/DDBJ whole genome shotgun (WGS) entry which is preliminary data.</text>
</comment>
<accession>A0A644VUP3</accession>
<sequence>MKSNKKNRSSKDRKVMKNDCSERKAETSFRSEFEKRVAFYLEEAGCEYAYEACTLEYTEPAKKHRYTPDFCLPNGVLVEVKGRWTPEDRKKHLLLKAQYPDLDIRMVFSNPREKINKGSTTTYADYCERHGIIFAKGHVPSEWFLKSDEKSVPVRNGKKKPQVTAKHQIETENAIYM</sequence>
<proteinExistence type="predicted"/>
<reference evidence="2" key="1">
    <citation type="submission" date="2019-08" db="EMBL/GenBank/DDBJ databases">
        <authorList>
            <person name="Kucharzyk K."/>
            <person name="Murdoch R.W."/>
            <person name="Higgins S."/>
            <person name="Loffler F."/>
        </authorList>
    </citation>
    <scope>NUCLEOTIDE SEQUENCE</scope>
</reference>
<evidence type="ECO:0008006" key="3">
    <source>
        <dbReference type="Google" id="ProtNLM"/>
    </source>
</evidence>
<evidence type="ECO:0000313" key="2">
    <source>
        <dbReference type="EMBL" id="MPL95121.1"/>
    </source>
</evidence>
<dbReference type="Gene3D" id="3.40.91.30">
    <property type="match status" value="1"/>
</dbReference>
<dbReference type="InterPro" id="IPR008029">
    <property type="entry name" value="Phage_T7_Gp3_endoDNaseI"/>
</dbReference>
<feature type="compositionally biased region" description="Basic and acidic residues" evidence="1">
    <location>
        <begin position="9"/>
        <end position="27"/>
    </location>
</feature>
<dbReference type="SUPFAM" id="SSF52980">
    <property type="entry name" value="Restriction endonuclease-like"/>
    <property type="match status" value="1"/>
</dbReference>
<dbReference type="AlphaFoldDB" id="A0A644VUP3"/>
<gene>
    <name evidence="2" type="ORF">SDC9_41285</name>
</gene>
<dbReference type="GO" id="GO:0008833">
    <property type="term" value="F:deoxyribonuclease IV (phage-T4-induced) activity"/>
    <property type="evidence" value="ECO:0007669"/>
    <property type="project" value="InterPro"/>
</dbReference>
<feature type="region of interest" description="Disordered" evidence="1">
    <location>
        <begin position="1"/>
        <end position="27"/>
    </location>
</feature>
<name>A0A644VUP3_9ZZZZ</name>
<organism evidence="2">
    <name type="scientific">bioreactor metagenome</name>
    <dbReference type="NCBI Taxonomy" id="1076179"/>
    <lineage>
        <taxon>unclassified sequences</taxon>
        <taxon>metagenomes</taxon>
        <taxon>ecological metagenomes</taxon>
    </lineage>
</organism>
<dbReference type="Pfam" id="PF05367">
    <property type="entry name" value="Phage_endo_I"/>
    <property type="match status" value="1"/>
</dbReference>
<dbReference type="GO" id="GO:0015074">
    <property type="term" value="P:DNA integration"/>
    <property type="evidence" value="ECO:0007669"/>
    <property type="project" value="InterPro"/>
</dbReference>
<dbReference type="CDD" id="cd22324">
    <property type="entry name" value="Endonuclease_I"/>
    <property type="match status" value="1"/>
</dbReference>
<dbReference type="GO" id="GO:0016032">
    <property type="term" value="P:viral process"/>
    <property type="evidence" value="ECO:0007669"/>
    <property type="project" value="InterPro"/>
</dbReference>